<feature type="site" description="Cleavage; by autolysis" evidence="12">
    <location>
        <begin position="84"/>
        <end position="85"/>
    </location>
</feature>
<dbReference type="Gene3D" id="2.10.109.10">
    <property type="entry name" value="Umud Fragment, subunit A"/>
    <property type="match status" value="1"/>
</dbReference>
<gene>
    <name evidence="12 16" type="primary">lexA</name>
    <name evidence="16" type="ORF">H8717_04900</name>
</gene>
<dbReference type="InterPro" id="IPR006200">
    <property type="entry name" value="LexA"/>
</dbReference>
<evidence type="ECO:0000256" key="1">
    <source>
        <dbReference type="ARBA" id="ARBA00007484"/>
    </source>
</evidence>
<dbReference type="RefSeq" id="WP_262399355.1">
    <property type="nucleotide sequence ID" value="NZ_JACRTB010000006.1"/>
</dbReference>
<name>A0ABR7NH70_9FIRM</name>
<keyword evidence="2 12" id="KW-0678">Repressor</keyword>
<evidence type="ECO:0000259" key="14">
    <source>
        <dbReference type="Pfam" id="PF00717"/>
    </source>
</evidence>
<keyword evidence="8 12" id="KW-0238">DNA-binding</keyword>
<dbReference type="GO" id="GO:0004252">
    <property type="term" value="F:serine-type endopeptidase activity"/>
    <property type="evidence" value="ECO:0007669"/>
    <property type="project" value="UniProtKB-EC"/>
</dbReference>
<sequence>MEQLSDKERTLLSYIKERLADQIPPTVREICRDLQIKSTSSAHRYLKSLEAKGYISMGDNENRTIRLSRSERVAQVPVLGTVTAGQPILAFEEVTDYLPFAAAGENPANLFALKVRGESMIEAAILDGDLVVVRQCPTVENGAIAVALVEDEATVKRFYKENGHYRLQPENSSMEPIIVDRCKILGRVIAVVRTLS</sequence>
<comment type="subunit">
    <text evidence="12">Homodimer.</text>
</comment>
<dbReference type="InterPro" id="IPR036390">
    <property type="entry name" value="WH_DNA-bd_sf"/>
</dbReference>
<evidence type="ECO:0000256" key="10">
    <source>
        <dbReference type="ARBA" id="ARBA00023204"/>
    </source>
</evidence>
<evidence type="ECO:0000256" key="4">
    <source>
        <dbReference type="ARBA" id="ARBA00022763"/>
    </source>
</evidence>
<dbReference type="PANTHER" id="PTHR33516:SF2">
    <property type="entry name" value="LEXA REPRESSOR-RELATED"/>
    <property type="match status" value="1"/>
</dbReference>
<evidence type="ECO:0000256" key="2">
    <source>
        <dbReference type="ARBA" id="ARBA00022491"/>
    </source>
</evidence>
<dbReference type="Pfam" id="PF01726">
    <property type="entry name" value="LexA_DNA_bind"/>
    <property type="match status" value="1"/>
</dbReference>
<evidence type="ECO:0000256" key="9">
    <source>
        <dbReference type="ARBA" id="ARBA00023163"/>
    </source>
</evidence>
<evidence type="ECO:0000256" key="3">
    <source>
        <dbReference type="ARBA" id="ARBA00022705"/>
    </source>
</evidence>
<dbReference type="Gene3D" id="1.10.10.10">
    <property type="entry name" value="Winged helix-like DNA-binding domain superfamily/Winged helix DNA-binding domain"/>
    <property type="match status" value="1"/>
</dbReference>
<dbReference type="PRINTS" id="PR00726">
    <property type="entry name" value="LEXASERPTASE"/>
</dbReference>
<comment type="catalytic activity">
    <reaction evidence="12">
        <text>Hydrolysis of Ala-|-Gly bond in repressor LexA.</text>
        <dbReference type="EC" id="3.4.21.88"/>
    </reaction>
</comment>
<dbReference type="HAMAP" id="MF_00015">
    <property type="entry name" value="LexA"/>
    <property type="match status" value="1"/>
</dbReference>
<evidence type="ECO:0000256" key="11">
    <source>
        <dbReference type="ARBA" id="ARBA00023236"/>
    </source>
</evidence>
<proteinExistence type="inferred from homology"/>
<dbReference type="CDD" id="cd06529">
    <property type="entry name" value="S24_LexA-like"/>
    <property type="match status" value="1"/>
</dbReference>
<accession>A0ABR7NH70</accession>
<dbReference type="SUPFAM" id="SSF46785">
    <property type="entry name" value="Winged helix' DNA-binding domain"/>
    <property type="match status" value="1"/>
</dbReference>
<feature type="active site" description="For autocatalytic cleavage activity" evidence="12">
    <location>
        <position position="119"/>
    </location>
</feature>
<organism evidence="16 17">
    <name type="scientific">Yanshouia hominis</name>
    <dbReference type="NCBI Taxonomy" id="2763673"/>
    <lineage>
        <taxon>Bacteria</taxon>
        <taxon>Bacillati</taxon>
        <taxon>Bacillota</taxon>
        <taxon>Clostridia</taxon>
        <taxon>Eubacteriales</taxon>
        <taxon>Oscillospiraceae</taxon>
        <taxon>Yanshouia</taxon>
    </lineage>
</organism>
<evidence type="ECO:0000256" key="13">
    <source>
        <dbReference type="RuleBase" id="RU003991"/>
    </source>
</evidence>
<feature type="domain" description="LexA repressor DNA-binding" evidence="15">
    <location>
        <begin position="1"/>
        <end position="64"/>
    </location>
</feature>
<comment type="similarity">
    <text evidence="1 12 13">Belongs to the peptidase S24 family.</text>
</comment>
<evidence type="ECO:0000313" key="16">
    <source>
        <dbReference type="EMBL" id="MBC8575753.1"/>
    </source>
</evidence>
<protein>
    <recommendedName>
        <fullName evidence="12">LexA repressor</fullName>
        <ecNumber evidence="12">3.4.21.88</ecNumber>
    </recommendedName>
</protein>
<dbReference type="PANTHER" id="PTHR33516">
    <property type="entry name" value="LEXA REPRESSOR"/>
    <property type="match status" value="1"/>
</dbReference>
<dbReference type="InterPro" id="IPR036388">
    <property type="entry name" value="WH-like_DNA-bd_sf"/>
</dbReference>
<dbReference type="InterPro" id="IPR015927">
    <property type="entry name" value="Peptidase_S24_S26A/B/C"/>
</dbReference>
<dbReference type="EMBL" id="JACRTB010000006">
    <property type="protein sequence ID" value="MBC8575753.1"/>
    <property type="molecule type" value="Genomic_DNA"/>
</dbReference>
<feature type="domain" description="Peptidase S24/S26A/S26B/S26C" evidence="14">
    <location>
        <begin position="77"/>
        <end position="189"/>
    </location>
</feature>
<keyword evidence="4 12" id="KW-0227">DNA damage</keyword>
<keyword evidence="9 12" id="KW-0804">Transcription</keyword>
<feature type="active site" description="For autocatalytic cleavage activity" evidence="12">
    <location>
        <position position="156"/>
    </location>
</feature>
<dbReference type="InterPro" id="IPR050077">
    <property type="entry name" value="LexA_repressor"/>
</dbReference>
<reference evidence="16 17" key="1">
    <citation type="submission" date="2020-08" db="EMBL/GenBank/DDBJ databases">
        <title>Genome public.</title>
        <authorList>
            <person name="Liu C."/>
            <person name="Sun Q."/>
        </authorList>
    </citation>
    <scope>NUCLEOTIDE SEQUENCE [LARGE SCALE GENOMIC DNA]</scope>
    <source>
        <strain evidence="16 17">BX1</strain>
    </source>
</reference>
<evidence type="ECO:0000256" key="5">
    <source>
        <dbReference type="ARBA" id="ARBA00022801"/>
    </source>
</evidence>
<keyword evidence="3 12" id="KW-0235">DNA replication</keyword>
<dbReference type="InterPro" id="IPR036286">
    <property type="entry name" value="LexA/Signal_pep-like_sf"/>
</dbReference>
<dbReference type="InterPro" id="IPR006199">
    <property type="entry name" value="LexA_DNA-bd_dom"/>
</dbReference>
<evidence type="ECO:0000259" key="15">
    <source>
        <dbReference type="Pfam" id="PF01726"/>
    </source>
</evidence>
<evidence type="ECO:0000256" key="8">
    <source>
        <dbReference type="ARBA" id="ARBA00023125"/>
    </source>
</evidence>
<dbReference type="InterPro" id="IPR039418">
    <property type="entry name" value="LexA-like"/>
</dbReference>
<comment type="caution">
    <text evidence="16">The sequence shown here is derived from an EMBL/GenBank/DDBJ whole genome shotgun (WGS) entry which is preliminary data.</text>
</comment>
<comment type="function">
    <text evidence="12">Represses a number of genes involved in the response to DNA damage (SOS response), including recA and lexA. In the presence of single-stranded DNA, RecA interacts with LexA causing an autocatalytic cleavage which disrupts the DNA-binding part of LexA, leading to derepression of the SOS regulon and eventually DNA repair.</text>
</comment>
<evidence type="ECO:0000256" key="7">
    <source>
        <dbReference type="ARBA" id="ARBA00023015"/>
    </source>
</evidence>
<dbReference type="EC" id="3.4.21.88" evidence="12"/>
<evidence type="ECO:0000313" key="17">
    <source>
        <dbReference type="Proteomes" id="UP000658131"/>
    </source>
</evidence>
<dbReference type="Proteomes" id="UP000658131">
    <property type="component" value="Unassembled WGS sequence"/>
</dbReference>
<keyword evidence="6 12" id="KW-0068">Autocatalytic cleavage</keyword>
<dbReference type="Pfam" id="PF00717">
    <property type="entry name" value="Peptidase_S24"/>
    <property type="match status" value="1"/>
</dbReference>
<keyword evidence="11 12" id="KW-0742">SOS response</keyword>
<keyword evidence="5 12" id="KW-0378">Hydrolase</keyword>
<dbReference type="InterPro" id="IPR006197">
    <property type="entry name" value="Peptidase_S24_LexA"/>
</dbReference>
<feature type="DNA-binding region" description="H-T-H motif" evidence="12">
    <location>
        <begin position="27"/>
        <end position="47"/>
    </location>
</feature>
<keyword evidence="10 12" id="KW-0234">DNA repair</keyword>
<dbReference type="NCBIfam" id="TIGR00498">
    <property type="entry name" value="lexA"/>
    <property type="match status" value="1"/>
</dbReference>
<evidence type="ECO:0000256" key="12">
    <source>
        <dbReference type="HAMAP-Rule" id="MF_00015"/>
    </source>
</evidence>
<evidence type="ECO:0000256" key="6">
    <source>
        <dbReference type="ARBA" id="ARBA00022813"/>
    </source>
</evidence>
<keyword evidence="17" id="KW-1185">Reference proteome</keyword>
<keyword evidence="7 12" id="KW-0805">Transcription regulation</keyword>
<dbReference type="SUPFAM" id="SSF51306">
    <property type="entry name" value="LexA/Signal peptidase"/>
    <property type="match status" value="1"/>
</dbReference>